<name>A0A814XMI3_9BILA</name>
<organism evidence="1 3">
    <name type="scientific">Rotaria sordida</name>
    <dbReference type="NCBI Taxonomy" id="392033"/>
    <lineage>
        <taxon>Eukaryota</taxon>
        <taxon>Metazoa</taxon>
        <taxon>Spiralia</taxon>
        <taxon>Gnathifera</taxon>
        <taxon>Rotifera</taxon>
        <taxon>Eurotatoria</taxon>
        <taxon>Bdelloidea</taxon>
        <taxon>Philodinida</taxon>
        <taxon>Philodinidae</taxon>
        <taxon>Rotaria</taxon>
    </lineage>
</organism>
<comment type="caution">
    <text evidence="1">The sequence shown here is derived from an EMBL/GenBank/DDBJ whole genome shotgun (WGS) entry which is preliminary data.</text>
</comment>
<dbReference type="OrthoDB" id="10542149at2759"/>
<sequence>MLSVSPIYNVKQDHYGFSTTGELISCHAAECLIVIVIFDNDTVMMEHLSELDYDSEGDWDQAMGLYRNITKNVIACKQEFFKQEECVIRDVYIIEGCKSTTKDNFQRTLVEVKDNIIEEEDETLELPNGSVLLNLVKTIKLIEITWSVGEEEVFKRNEPYIDLGIIYHQQDGYFLVIRQCINLSKNIYNKEYPLNGGQFYVKNTLTELYKEDEKHVMIINKSIERFTINAVRLGAQQVDMVDQSFTATIEQDMLNRLTNQLPNGVAVKKI</sequence>
<reference evidence="1" key="1">
    <citation type="submission" date="2021-02" db="EMBL/GenBank/DDBJ databases">
        <authorList>
            <person name="Nowell W R."/>
        </authorList>
    </citation>
    <scope>NUCLEOTIDE SEQUENCE</scope>
</reference>
<dbReference type="AlphaFoldDB" id="A0A814XMI3"/>
<protein>
    <submittedName>
        <fullName evidence="1">Uncharacterized protein</fullName>
    </submittedName>
</protein>
<gene>
    <name evidence="2" type="ORF">OTI717_LOCUS11041</name>
    <name evidence="1" type="ORF">RFH988_LOCUS25392</name>
</gene>
<dbReference type="Proteomes" id="UP000663823">
    <property type="component" value="Unassembled WGS sequence"/>
</dbReference>
<proteinExistence type="predicted"/>
<dbReference type="EMBL" id="CAJNOO010001928">
    <property type="protein sequence ID" value="CAF1216236.1"/>
    <property type="molecule type" value="Genomic_DNA"/>
</dbReference>
<evidence type="ECO:0000313" key="3">
    <source>
        <dbReference type="Proteomes" id="UP000663882"/>
    </source>
</evidence>
<dbReference type="Proteomes" id="UP000663882">
    <property type="component" value="Unassembled WGS sequence"/>
</dbReference>
<evidence type="ECO:0000313" key="2">
    <source>
        <dbReference type="EMBL" id="CAF3678279.1"/>
    </source>
</evidence>
<accession>A0A814XMI3</accession>
<evidence type="ECO:0000313" key="1">
    <source>
        <dbReference type="EMBL" id="CAF1216236.1"/>
    </source>
</evidence>
<dbReference type="EMBL" id="CAJOAX010001030">
    <property type="protein sequence ID" value="CAF3678279.1"/>
    <property type="molecule type" value="Genomic_DNA"/>
</dbReference>